<evidence type="ECO:0000313" key="10">
    <source>
        <dbReference type="Proteomes" id="UP000214646"/>
    </source>
</evidence>
<reference evidence="10" key="1">
    <citation type="submission" date="2017-06" db="EMBL/GenBank/DDBJ databases">
        <title>Genome analysis of Fimbriiglobus ruber SP5, the first member of the order Planctomycetales with confirmed chitinolytic capability.</title>
        <authorList>
            <person name="Ravin N.V."/>
            <person name="Rakitin A.L."/>
            <person name="Ivanova A.A."/>
            <person name="Beletsky A.V."/>
            <person name="Kulichevskaya I.S."/>
            <person name="Mardanov A.V."/>
            <person name="Dedysh S.N."/>
        </authorList>
    </citation>
    <scope>NUCLEOTIDE SEQUENCE [LARGE SCALE GENOMIC DNA]</scope>
    <source>
        <strain evidence="10">SP5</strain>
    </source>
</reference>
<evidence type="ECO:0000256" key="6">
    <source>
        <dbReference type="ARBA" id="ARBA00022841"/>
    </source>
</evidence>
<keyword evidence="5" id="KW-0574">Periplasm</keyword>
<evidence type="ECO:0000256" key="7">
    <source>
        <dbReference type="SAM" id="Phobius"/>
    </source>
</evidence>
<dbReference type="Proteomes" id="UP000214646">
    <property type="component" value="Unassembled WGS sequence"/>
</dbReference>
<evidence type="ECO:0000256" key="1">
    <source>
        <dbReference type="ARBA" id="ARBA00004418"/>
    </source>
</evidence>
<keyword evidence="7" id="KW-0812">Transmembrane</keyword>
<sequence length="404" mass="44936">MTRLVLRFLTFLRAVRVSAGGVRRAANAVTILMFLGGLAFPLYGYLLHEPAPPRNELRPLFPSPGIPRSGGDLRLFPAAFEPYFNDRVGYRQTLLDWQRSVVFDTLGDSTVRNVWVGRKGWLYLDVAVKRDIPPPPLAAWADTLADRHAWCAARGLVYVALIAPEKSEIYPEYLPGRLRNRPLPDLITGLHEQLHGTPVRLVDVRPALFAAKRDEPVPVYFRLDSHWTSIGGLAAYQVVGRALAETVPGFTPTPAAAFRRVPTTFQGQDLSRMIGCTPERCTAETEYLVGPRTPTVRALSESARAALTADDLLWPEPMSESDCSGAQGPPAILIGDSFSWGLLTPFQTDFRRLTRVLMHEFPKTLIEQEKPKVIVQEIVYRRLREAPPTDPVGVAGARLQVGER</sequence>
<comment type="subcellular location">
    <subcellularLocation>
        <location evidence="1">Periplasm</location>
    </subcellularLocation>
</comment>
<comment type="caution">
    <text evidence="9">The sequence shown here is derived from an EMBL/GenBank/DDBJ whole genome shotgun (WGS) entry which is preliminary data.</text>
</comment>
<accession>A0A225DEE4</accession>
<keyword evidence="3" id="KW-0808">Transferase</keyword>
<dbReference type="UniPathway" id="UPA00286"/>
<protein>
    <recommendedName>
        <fullName evidence="8">AlgX/AlgJ SGNH hydrolase-like domain-containing protein</fullName>
    </recommendedName>
</protein>
<keyword evidence="10" id="KW-1185">Reference proteome</keyword>
<dbReference type="AlphaFoldDB" id="A0A225DEE4"/>
<keyword evidence="7" id="KW-1133">Transmembrane helix</keyword>
<keyword evidence="4" id="KW-0732">Signal</keyword>
<keyword evidence="7" id="KW-0472">Membrane</keyword>
<evidence type="ECO:0000256" key="2">
    <source>
        <dbReference type="ARBA" id="ARBA00005182"/>
    </source>
</evidence>
<organism evidence="9 10">
    <name type="scientific">Fimbriiglobus ruber</name>
    <dbReference type="NCBI Taxonomy" id="1908690"/>
    <lineage>
        <taxon>Bacteria</taxon>
        <taxon>Pseudomonadati</taxon>
        <taxon>Planctomycetota</taxon>
        <taxon>Planctomycetia</taxon>
        <taxon>Gemmatales</taxon>
        <taxon>Gemmataceae</taxon>
        <taxon>Fimbriiglobus</taxon>
    </lineage>
</organism>
<dbReference type="GO" id="GO:0016740">
    <property type="term" value="F:transferase activity"/>
    <property type="evidence" value="ECO:0007669"/>
    <property type="project" value="UniProtKB-KW"/>
</dbReference>
<gene>
    <name evidence="9" type="ORF">FRUB_08082</name>
</gene>
<comment type="pathway">
    <text evidence="2">Glycan biosynthesis; alginate biosynthesis.</text>
</comment>
<evidence type="ECO:0000256" key="5">
    <source>
        <dbReference type="ARBA" id="ARBA00022764"/>
    </source>
</evidence>
<dbReference type="InterPro" id="IPR031811">
    <property type="entry name" value="ALGX/ALGJ_SGNH-like"/>
</dbReference>
<dbReference type="Pfam" id="PF16822">
    <property type="entry name" value="ALGX"/>
    <property type="match status" value="1"/>
</dbReference>
<dbReference type="RefSeq" id="WP_088258705.1">
    <property type="nucleotide sequence ID" value="NZ_NIDE01000017.1"/>
</dbReference>
<evidence type="ECO:0000256" key="3">
    <source>
        <dbReference type="ARBA" id="ARBA00022679"/>
    </source>
</evidence>
<evidence type="ECO:0000259" key="8">
    <source>
        <dbReference type="Pfam" id="PF16822"/>
    </source>
</evidence>
<dbReference type="EMBL" id="NIDE01000017">
    <property type="protein sequence ID" value="OWK35519.1"/>
    <property type="molecule type" value="Genomic_DNA"/>
</dbReference>
<dbReference type="GO" id="GO:0042121">
    <property type="term" value="P:alginic acid biosynthetic process"/>
    <property type="evidence" value="ECO:0007669"/>
    <property type="project" value="UniProtKB-UniPathway"/>
</dbReference>
<evidence type="ECO:0000313" key="9">
    <source>
        <dbReference type="EMBL" id="OWK35519.1"/>
    </source>
</evidence>
<evidence type="ECO:0000256" key="4">
    <source>
        <dbReference type="ARBA" id="ARBA00022729"/>
    </source>
</evidence>
<feature type="domain" description="AlgX/AlgJ SGNH hydrolase-like" evidence="8">
    <location>
        <begin position="114"/>
        <end position="313"/>
    </location>
</feature>
<name>A0A225DEE4_9BACT</name>
<proteinExistence type="predicted"/>
<keyword evidence="6" id="KW-0016">Alginate biosynthesis</keyword>
<dbReference type="GO" id="GO:0042597">
    <property type="term" value="C:periplasmic space"/>
    <property type="evidence" value="ECO:0007669"/>
    <property type="project" value="UniProtKB-SubCell"/>
</dbReference>
<dbReference type="OrthoDB" id="278039at2"/>
<feature type="transmembrane region" description="Helical" evidence="7">
    <location>
        <begin position="29"/>
        <end position="48"/>
    </location>
</feature>